<evidence type="ECO:0000313" key="1">
    <source>
        <dbReference type="EMBL" id="REH28570.1"/>
    </source>
</evidence>
<proteinExistence type="predicted"/>
<organism evidence="1 2">
    <name type="scientific">Kutzneria buriramensis</name>
    <dbReference type="NCBI Taxonomy" id="1045776"/>
    <lineage>
        <taxon>Bacteria</taxon>
        <taxon>Bacillati</taxon>
        <taxon>Actinomycetota</taxon>
        <taxon>Actinomycetes</taxon>
        <taxon>Pseudonocardiales</taxon>
        <taxon>Pseudonocardiaceae</taxon>
        <taxon>Kutzneria</taxon>
    </lineage>
</organism>
<comment type="caution">
    <text evidence="1">The sequence shown here is derived from an EMBL/GenBank/DDBJ whole genome shotgun (WGS) entry which is preliminary data.</text>
</comment>
<reference evidence="1 2" key="1">
    <citation type="submission" date="2018-08" db="EMBL/GenBank/DDBJ databases">
        <title>Genomic Encyclopedia of Archaeal and Bacterial Type Strains, Phase II (KMG-II): from individual species to whole genera.</title>
        <authorList>
            <person name="Goeker M."/>
        </authorList>
    </citation>
    <scope>NUCLEOTIDE SEQUENCE [LARGE SCALE GENOMIC DNA]</scope>
    <source>
        <strain evidence="1 2">DSM 45791</strain>
    </source>
</reference>
<dbReference type="EMBL" id="QUNO01000026">
    <property type="protein sequence ID" value="REH28570.1"/>
    <property type="molecule type" value="Genomic_DNA"/>
</dbReference>
<dbReference type="Proteomes" id="UP000256269">
    <property type="component" value="Unassembled WGS sequence"/>
</dbReference>
<gene>
    <name evidence="1" type="ORF">BCF44_12612</name>
</gene>
<sequence length="99" mass="10133">MGKNSAVSFFANGPAGAAVRPLDLTDSVAPASCFWAAANGAALGVITVAICEKAVEYVTAHFVHGNFSTDHAPEIDGMVVSLSGDELIALLDNVSSNLR</sequence>
<name>A0A3E0GUJ8_9PSEU</name>
<keyword evidence="2" id="KW-1185">Reference proteome</keyword>
<dbReference type="RefSeq" id="WP_116181360.1">
    <property type="nucleotide sequence ID" value="NZ_CP144375.1"/>
</dbReference>
<accession>A0A3E0GUJ8</accession>
<dbReference type="AlphaFoldDB" id="A0A3E0GUJ8"/>
<protein>
    <submittedName>
        <fullName evidence="1">Uncharacterized protein</fullName>
    </submittedName>
</protein>
<evidence type="ECO:0000313" key="2">
    <source>
        <dbReference type="Proteomes" id="UP000256269"/>
    </source>
</evidence>